<proteinExistence type="predicted"/>
<dbReference type="SUPFAM" id="SSF50044">
    <property type="entry name" value="SH3-domain"/>
    <property type="match status" value="1"/>
</dbReference>
<name>A0A9Q0MZP3_9DIPT</name>
<dbReference type="Gene3D" id="2.30.30.40">
    <property type="entry name" value="SH3 Domains"/>
    <property type="match status" value="1"/>
</dbReference>
<dbReference type="EMBL" id="WJQU01000002">
    <property type="protein sequence ID" value="KAJ6640925.1"/>
    <property type="molecule type" value="Genomic_DNA"/>
</dbReference>
<keyword evidence="5" id="KW-1185">Reference proteome</keyword>
<dbReference type="InterPro" id="IPR036028">
    <property type="entry name" value="SH3-like_dom_sf"/>
</dbReference>
<gene>
    <name evidence="4" type="primary">Src42A_1</name>
    <name evidence="4" type="ORF">Bhyg_05858</name>
</gene>
<dbReference type="Proteomes" id="UP001151699">
    <property type="component" value="Chromosome B"/>
</dbReference>
<keyword evidence="4" id="KW-0808">Transferase</keyword>
<dbReference type="GO" id="GO:0016301">
    <property type="term" value="F:kinase activity"/>
    <property type="evidence" value="ECO:0007669"/>
    <property type="project" value="UniProtKB-KW"/>
</dbReference>
<accession>A0A9Q0MZP3</accession>
<dbReference type="InterPro" id="IPR001452">
    <property type="entry name" value="SH3_domain"/>
</dbReference>
<feature type="domain" description="SH3" evidence="3">
    <location>
        <begin position="52"/>
        <end position="106"/>
    </location>
</feature>
<dbReference type="Pfam" id="PF00018">
    <property type="entry name" value="SH3_1"/>
    <property type="match status" value="1"/>
</dbReference>
<keyword evidence="4" id="KW-0418">Kinase</keyword>
<dbReference type="PROSITE" id="PS50002">
    <property type="entry name" value="SH3"/>
    <property type="match status" value="1"/>
</dbReference>
<sequence length="106" mass="12145">MGNCFSSQKQDLDKDKVEHVDEHVAINVPQQQTPPVDHVRTVPIIPENEPTSSAKIFVALYDYDARTDEDLSFRKGEHLEILNDTQATLHEFSRNIFKNLRLINDG</sequence>
<evidence type="ECO:0000259" key="3">
    <source>
        <dbReference type="PROSITE" id="PS50002"/>
    </source>
</evidence>
<reference evidence="4" key="1">
    <citation type="submission" date="2022-07" db="EMBL/GenBank/DDBJ databases">
        <authorList>
            <person name="Trinca V."/>
            <person name="Uliana J.V.C."/>
            <person name="Torres T.T."/>
            <person name="Ward R.J."/>
            <person name="Monesi N."/>
        </authorList>
    </citation>
    <scope>NUCLEOTIDE SEQUENCE</scope>
    <source>
        <strain evidence="4">HSMRA1968</strain>
        <tissue evidence="4">Whole embryos</tissue>
    </source>
</reference>
<keyword evidence="1 2" id="KW-0728">SH3 domain</keyword>
<dbReference type="OrthoDB" id="5983572at2759"/>
<evidence type="ECO:0000256" key="2">
    <source>
        <dbReference type="PROSITE-ProRule" id="PRU00192"/>
    </source>
</evidence>
<dbReference type="AlphaFoldDB" id="A0A9Q0MZP3"/>
<dbReference type="PRINTS" id="PR00452">
    <property type="entry name" value="SH3DOMAIN"/>
</dbReference>
<protein>
    <submittedName>
        <fullName evidence="4">Tyrosine-protein kinase Src42A</fullName>
    </submittedName>
</protein>
<evidence type="ECO:0000313" key="5">
    <source>
        <dbReference type="Proteomes" id="UP001151699"/>
    </source>
</evidence>
<comment type="caution">
    <text evidence="4">The sequence shown here is derived from an EMBL/GenBank/DDBJ whole genome shotgun (WGS) entry which is preliminary data.</text>
</comment>
<evidence type="ECO:0000313" key="4">
    <source>
        <dbReference type="EMBL" id="KAJ6640925.1"/>
    </source>
</evidence>
<evidence type="ECO:0000256" key="1">
    <source>
        <dbReference type="ARBA" id="ARBA00022443"/>
    </source>
</evidence>
<organism evidence="4 5">
    <name type="scientific">Pseudolycoriella hygida</name>
    <dbReference type="NCBI Taxonomy" id="35572"/>
    <lineage>
        <taxon>Eukaryota</taxon>
        <taxon>Metazoa</taxon>
        <taxon>Ecdysozoa</taxon>
        <taxon>Arthropoda</taxon>
        <taxon>Hexapoda</taxon>
        <taxon>Insecta</taxon>
        <taxon>Pterygota</taxon>
        <taxon>Neoptera</taxon>
        <taxon>Endopterygota</taxon>
        <taxon>Diptera</taxon>
        <taxon>Nematocera</taxon>
        <taxon>Sciaroidea</taxon>
        <taxon>Sciaridae</taxon>
        <taxon>Pseudolycoriella</taxon>
    </lineage>
</organism>